<comment type="caution">
    <text evidence="2">The sequence shown here is derived from an EMBL/GenBank/DDBJ whole genome shotgun (WGS) entry which is preliminary data.</text>
</comment>
<evidence type="ECO:0000313" key="2">
    <source>
        <dbReference type="EMBL" id="MDQ0557418.1"/>
    </source>
</evidence>
<keyword evidence="3" id="KW-1185">Reference proteome</keyword>
<sequence length="91" mass="10240">MDFIGYIFKFSIGFLIAYFIALVILKVLKLNMSTSITISFKNKDNIHIIKRIFFIVYILSIGLISYLNVVDICILGAIAGIISSIESLVFD</sequence>
<dbReference type="EMBL" id="JAUSWG010000011">
    <property type="protein sequence ID" value="MDQ0557418.1"/>
    <property type="molecule type" value="Genomic_DNA"/>
</dbReference>
<feature type="transmembrane region" description="Helical" evidence="1">
    <location>
        <begin position="6"/>
        <end position="28"/>
    </location>
</feature>
<keyword evidence="1" id="KW-1133">Transmembrane helix</keyword>
<proteinExistence type="predicted"/>
<keyword evidence="1" id="KW-0812">Transmembrane</keyword>
<gene>
    <name evidence="2" type="ORF">QOZ92_002547</name>
</gene>
<evidence type="ECO:0000256" key="1">
    <source>
        <dbReference type="SAM" id="Phobius"/>
    </source>
</evidence>
<accession>A0ABU0N2N0</accession>
<reference evidence="2 3" key="1">
    <citation type="submission" date="2023-07" db="EMBL/GenBank/DDBJ databases">
        <title>Genomic Encyclopedia of Type Strains, Phase IV (KMG-IV): sequencing the most valuable type-strain genomes for metagenomic binning, comparative biology and taxonomic classification.</title>
        <authorList>
            <person name="Goeker M."/>
        </authorList>
    </citation>
    <scope>NUCLEOTIDE SEQUENCE [LARGE SCALE GENOMIC DNA]</scope>
    <source>
        <strain evidence="2 3">DSM 15049</strain>
    </source>
</reference>
<feature type="transmembrane region" description="Helical" evidence="1">
    <location>
        <begin position="48"/>
        <end position="66"/>
    </location>
</feature>
<dbReference type="RefSeq" id="WP_307508408.1">
    <property type="nucleotide sequence ID" value="NZ_BAAACE010000009.1"/>
</dbReference>
<dbReference type="Proteomes" id="UP001232584">
    <property type="component" value="Unassembled WGS sequence"/>
</dbReference>
<evidence type="ECO:0000313" key="3">
    <source>
        <dbReference type="Proteomes" id="UP001232584"/>
    </source>
</evidence>
<keyword evidence="1" id="KW-0472">Membrane</keyword>
<organism evidence="2 3">
    <name type="scientific">Paraclostridium ghonii</name>
    <dbReference type="NCBI Taxonomy" id="29358"/>
    <lineage>
        <taxon>Bacteria</taxon>
        <taxon>Bacillati</taxon>
        <taxon>Bacillota</taxon>
        <taxon>Clostridia</taxon>
        <taxon>Peptostreptococcales</taxon>
        <taxon>Peptostreptococcaceae</taxon>
        <taxon>Paraclostridium</taxon>
    </lineage>
</organism>
<protein>
    <submittedName>
        <fullName evidence="2">Uncharacterized protein</fullName>
    </submittedName>
</protein>
<name>A0ABU0N2N0_9FIRM</name>